<sequence>MSAYAAMPSPHRECPTDHSVHDRSLPGPGGEKQWSGRARGRVRAGAADGGTGLPRTGERFRPHRGSPARTGVNEAPGAFPARGRSVARGVSTPKSSPILTRHGRREPGAATASPGPIVVHSSTTRGNTLTLALTGEIDLLGAGPLRAILCAAARQGVTGLVLDTSRVTFADSALLRVLDTWPGGGRRLRLVNRSRAVQRLLDSVAPVAPVPPVVPVPAGSGAHAGHAAGRLPGRAPAGSTSRGDTAPPGCRPRGSGEAAMR</sequence>
<name>A0A5P2UVK1_9ACTN</name>
<reference evidence="3 4" key="1">
    <citation type="submission" date="2017-09" db="EMBL/GenBank/DDBJ databases">
        <authorList>
            <person name="Lee N."/>
            <person name="Cho B.-K."/>
        </authorList>
    </citation>
    <scope>NUCLEOTIDE SEQUENCE [LARGE SCALE GENOMIC DNA]</scope>
    <source>
        <strain evidence="3 4">ATCC 27467</strain>
    </source>
</reference>
<proteinExistence type="predicted"/>
<feature type="region of interest" description="Disordered" evidence="1">
    <location>
        <begin position="1"/>
        <end position="115"/>
    </location>
</feature>
<gene>
    <name evidence="3" type="ORF">CP968_29900</name>
</gene>
<dbReference type="CDD" id="cd07043">
    <property type="entry name" value="STAS_anti-anti-sigma_factors"/>
    <property type="match status" value="1"/>
</dbReference>
<dbReference type="Pfam" id="PF13466">
    <property type="entry name" value="STAS_2"/>
    <property type="match status" value="1"/>
</dbReference>
<keyword evidence="4" id="KW-1185">Reference proteome</keyword>
<accession>A0A5P2UVK1</accession>
<dbReference type="InterPro" id="IPR002645">
    <property type="entry name" value="STAS_dom"/>
</dbReference>
<dbReference type="Gene3D" id="3.30.750.24">
    <property type="entry name" value="STAS domain"/>
    <property type="match status" value="1"/>
</dbReference>
<dbReference type="EMBL" id="CP023701">
    <property type="protein sequence ID" value="QEU83248.1"/>
    <property type="molecule type" value="Genomic_DNA"/>
</dbReference>
<dbReference type="InterPro" id="IPR058548">
    <property type="entry name" value="MlaB-like_STAS"/>
</dbReference>
<feature type="domain" description="STAS" evidence="2">
    <location>
        <begin position="118"/>
        <end position="178"/>
    </location>
</feature>
<dbReference type="OrthoDB" id="4319784at2"/>
<feature type="compositionally biased region" description="Basic and acidic residues" evidence="1">
    <location>
        <begin position="10"/>
        <end position="24"/>
    </location>
</feature>
<protein>
    <submittedName>
        <fullName evidence="3">Anti-sigma factor antagonist</fullName>
    </submittedName>
</protein>
<dbReference type="SUPFAM" id="SSF52091">
    <property type="entry name" value="SpoIIaa-like"/>
    <property type="match status" value="1"/>
</dbReference>
<evidence type="ECO:0000313" key="4">
    <source>
        <dbReference type="Proteomes" id="UP000326831"/>
    </source>
</evidence>
<evidence type="ECO:0000256" key="1">
    <source>
        <dbReference type="SAM" id="MobiDB-lite"/>
    </source>
</evidence>
<dbReference type="InterPro" id="IPR036513">
    <property type="entry name" value="STAS_dom_sf"/>
</dbReference>
<dbReference type="AlphaFoldDB" id="A0A5P2UVK1"/>
<feature type="compositionally biased region" description="Low complexity" evidence="1">
    <location>
        <begin position="221"/>
        <end position="238"/>
    </location>
</feature>
<organism evidence="3 4">
    <name type="scientific">Streptomyces subrutilus</name>
    <dbReference type="NCBI Taxonomy" id="36818"/>
    <lineage>
        <taxon>Bacteria</taxon>
        <taxon>Bacillati</taxon>
        <taxon>Actinomycetota</taxon>
        <taxon>Actinomycetes</taxon>
        <taxon>Kitasatosporales</taxon>
        <taxon>Streptomycetaceae</taxon>
        <taxon>Streptomyces</taxon>
    </lineage>
</organism>
<dbReference type="PROSITE" id="PS50801">
    <property type="entry name" value="STAS"/>
    <property type="match status" value="1"/>
</dbReference>
<dbReference type="KEGG" id="ssub:CP968_29900"/>
<dbReference type="Proteomes" id="UP000326831">
    <property type="component" value="Chromosome"/>
</dbReference>
<evidence type="ECO:0000313" key="3">
    <source>
        <dbReference type="EMBL" id="QEU83248.1"/>
    </source>
</evidence>
<feature type="region of interest" description="Disordered" evidence="1">
    <location>
        <begin position="221"/>
        <end position="261"/>
    </location>
</feature>
<evidence type="ECO:0000259" key="2">
    <source>
        <dbReference type="PROSITE" id="PS50801"/>
    </source>
</evidence>